<protein>
    <recommendedName>
        <fullName evidence="3">Kinesin motor domain-containing protein</fullName>
    </recommendedName>
</protein>
<accession>A0AA38F293</accession>
<keyword evidence="1 2" id="KW-0505">Motor protein</keyword>
<dbReference type="GO" id="GO:0008017">
    <property type="term" value="F:microtubule binding"/>
    <property type="evidence" value="ECO:0007669"/>
    <property type="project" value="InterPro"/>
</dbReference>
<evidence type="ECO:0000259" key="3">
    <source>
        <dbReference type="PROSITE" id="PS50067"/>
    </source>
</evidence>
<dbReference type="GO" id="GO:0015630">
    <property type="term" value="C:microtubule cytoskeleton"/>
    <property type="evidence" value="ECO:0007669"/>
    <property type="project" value="TreeGrafter"/>
</dbReference>
<reference evidence="4 5" key="1">
    <citation type="journal article" date="2021" name="Nat. Plants">
        <title>The Taxus genome provides insights into paclitaxel biosynthesis.</title>
        <authorList>
            <person name="Xiong X."/>
            <person name="Gou J."/>
            <person name="Liao Q."/>
            <person name="Li Y."/>
            <person name="Zhou Q."/>
            <person name="Bi G."/>
            <person name="Li C."/>
            <person name="Du R."/>
            <person name="Wang X."/>
            <person name="Sun T."/>
            <person name="Guo L."/>
            <person name="Liang H."/>
            <person name="Lu P."/>
            <person name="Wu Y."/>
            <person name="Zhang Z."/>
            <person name="Ro D.K."/>
            <person name="Shang Y."/>
            <person name="Huang S."/>
            <person name="Yan J."/>
        </authorList>
    </citation>
    <scope>NUCLEOTIDE SEQUENCE [LARGE SCALE GENOMIC DNA]</scope>
    <source>
        <strain evidence="4">Ta-2019</strain>
    </source>
</reference>
<dbReference type="EMBL" id="JAHRHJ020003813">
    <property type="protein sequence ID" value="KAH9289704.1"/>
    <property type="molecule type" value="Genomic_DNA"/>
</dbReference>
<dbReference type="PANTHER" id="PTHR47972:SF9">
    <property type="entry name" value="KINESIN-LIKE PROTEIN KIN-14U"/>
    <property type="match status" value="1"/>
</dbReference>
<proteinExistence type="inferred from homology"/>
<dbReference type="PROSITE" id="PS50067">
    <property type="entry name" value="KINESIN_MOTOR_2"/>
    <property type="match status" value="1"/>
</dbReference>
<dbReference type="Proteomes" id="UP000824469">
    <property type="component" value="Unassembled WGS sequence"/>
</dbReference>
<gene>
    <name evidence="4" type="ORF">KI387_033821</name>
</gene>
<dbReference type="GO" id="GO:0005524">
    <property type="term" value="F:ATP binding"/>
    <property type="evidence" value="ECO:0007669"/>
    <property type="project" value="UniProtKB-UniRule"/>
</dbReference>
<dbReference type="PANTHER" id="PTHR47972">
    <property type="entry name" value="KINESIN-LIKE PROTEIN KLP-3"/>
    <property type="match status" value="1"/>
</dbReference>
<sequence>MSCIIRGLAAACPAPIDDCAGSIHVFCRTRPFLVNETRARPGPKVAPEWEKVMIRAGGRNKEFRFDKVFLPEAAQEDVFTEVEPILRSALDGHNVCIFAYGQTGSGKSYTMEEIKKVNAINLKLEKKLQEESDLCLSIEHFVRTVQEASRECHGFSKLLIGLMKYANWDLDSAANSIQPDMRQRQLKECIQKAFGCALSFRRVAGTWVRFGYGYGDPIVMSCPEAVIYDYGDAAI</sequence>
<dbReference type="GO" id="GO:0007018">
    <property type="term" value="P:microtubule-based movement"/>
    <property type="evidence" value="ECO:0007669"/>
    <property type="project" value="InterPro"/>
</dbReference>
<organism evidence="4 5">
    <name type="scientific">Taxus chinensis</name>
    <name type="common">Chinese yew</name>
    <name type="synonym">Taxus wallichiana var. chinensis</name>
    <dbReference type="NCBI Taxonomy" id="29808"/>
    <lineage>
        <taxon>Eukaryota</taxon>
        <taxon>Viridiplantae</taxon>
        <taxon>Streptophyta</taxon>
        <taxon>Embryophyta</taxon>
        <taxon>Tracheophyta</taxon>
        <taxon>Spermatophyta</taxon>
        <taxon>Pinopsida</taxon>
        <taxon>Pinidae</taxon>
        <taxon>Conifers II</taxon>
        <taxon>Cupressales</taxon>
        <taxon>Taxaceae</taxon>
        <taxon>Taxus</taxon>
    </lineage>
</organism>
<dbReference type="InterPro" id="IPR001752">
    <property type="entry name" value="Kinesin_motor_dom"/>
</dbReference>
<keyword evidence="5" id="KW-1185">Reference proteome</keyword>
<evidence type="ECO:0000313" key="5">
    <source>
        <dbReference type="Proteomes" id="UP000824469"/>
    </source>
</evidence>
<keyword evidence="2" id="KW-0067">ATP-binding</keyword>
<dbReference type="SMART" id="SM00129">
    <property type="entry name" value="KISc"/>
    <property type="match status" value="1"/>
</dbReference>
<name>A0AA38F293_TAXCH</name>
<evidence type="ECO:0000313" key="4">
    <source>
        <dbReference type="EMBL" id="KAH9289704.1"/>
    </source>
</evidence>
<dbReference type="InterPro" id="IPR031852">
    <property type="entry name" value="Vik1/Cik1_MT-bd"/>
</dbReference>
<keyword evidence="2" id="KW-0547">Nucleotide-binding</keyword>
<feature type="binding site" evidence="2">
    <location>
        <begin position="101"/>
        <end position="108"/>
    </location>
    <ligand>
        <name>ATP</name>
        <dbReference type="ChEBI" id="CHEBI:30616"/>
    </ligand>
</feature>
<dbReference type="GO" id="GO:0003777">
    <property type="term" value="F:microtubule motor activity"/>
    <property type="evidence" value="ECO:0007669"/>
    <property type="project" value="InterPro"/>
</dbReference>
<comment type="caution">
    <text evidence="4">The sequence shown here is derived from an EMBL/GenBank/DDBJ whole genome shotgun (WGS) entry which is preliminary data.</text>
</comment>
<evidence type="ECO:0000256" key="2">
    <source>
        <dbReference type="PROSITE-ProRule" id="PRU00283"/>
    </source>
</evidence>
<evidence type="ECO:0000256" key="1">
    <source>
        <dbReference type="ARBA" id="ARBA00023175"/>
    </source>
</evidence>
<dbReference type="AlphaFoldDB" id="A0AA38F293"/>
<dbReference type="InterPro" id="IPR027417">
    <property type="entry name" value="P-loop_NTPase"/>
</dbReference>
<feature type="non-terminal residue" evidence="4">
    <location>
        <position position="235"/>
    </location>
</feature>
<dbReference type="Pfam" id="PF16796">
    <property type="entry name" value="Microtub_bd"/>
    <property type="match status" value="1"/>
</dbReference>
<dbReference type="Gene3D" id="3.40.850.10">
    <property type="entry name" value="Kinesin motor domain"/>
    <property type="match status" value="1"/>
</dbReference>
<comment type="similarity">
    <text evidence="2">Belongs to the TRAFAC class myosin-kinesin ATPase superfamily. Kinesin family.</text>
</comment>
<dbReference type="InterPro" id="IPR036961">
    <property type="entry name" value="Kinesin_motor_dom_sf"/>
</dbReference>
<dbReference type="InterPro" id="IPR027640">
    <property type="entry name" value="Kinesin-like_fam"/>
</dbReference>
<feature type="domain" description="Kinesin motor" evidence="3">
    <location>
        <begin position="22"/>
        <end position="235"/>
    </location>
</feature>
<dbReference type="SUPFAM" id="SSF52540">
    <property type="entry name" value="P-loop containing nucleoside triphosphate hydrolases"/>
    <property type="match status" value="1"/>
</dbReference>